<evidence type="ECO:0000256" key="4">
    <source>
        <dbReference type="PIRNR" id="PIRNR006181"/>
    </source>
</evidence>
<dbReference type="PANTHER" id="PTHR30411">
    <property type="entry name" value="CYTOPLASMIC PROTEIN"/>
    <property type="match status" value="1"/>
</dbReference>
<dbReference type="InterPro" id="IPR007214">
    <property type="entry name" value="YbaK/aa-tRNA-synth-assoc-dom"/>
</dbReference>
<evidence type="ECO:0000313" key="7">
    <source>
        <dbReference type="Proteomes" id="UP000182938"/>
    </source>
</evidence>
<dbReference type="CDD" id="cd00002">
    <property type="entry name" value="YbaK_deacylase"/>
    <property type="match status" value="1"/>
</dbReference>
<dbReference type="PIRSF" id="PIRSF006181">
    <property type="entry name" value="EbsC_YbaK"/>
    <property type="match status" value="1"/>
</dbReference>
<dbReference type="EC" id="4.2.-.-" evidence="4"/>
<sequence length="169" mass="17226">MGKRAKGGGATPATKALAAAGVEFVERAYDHDPRAESYGMEAAEALEVAPARVFKTLLAQTDLPRDHGLVVGIVPVDHQLDLKALAAAVGAKKASMADPALAERTTGYVVGGISPIGQKRSLATVLDDSALTHDTVFVSGGRRGLDLELAPGDLVDVTGAITAAIAKGS</sequence>
<accession>A0A1L3MK08</accession>
<evidence type="ECO:0000256" key="3">
    <source>
        <dbReference type="ARBA" id="ARBA00023239"/>
    </source>
</evidence>
<reference evidence="6 7" key="1">
    <citation type="submission" date="2015-11" db="EMBL/GenBank/DDBJ databases">
        <authorList>
            <person name="Zhang Y."/>
            <person name="Guo Z."/>
        </authorList>
    </citation>
    <scope>NUCLEOTIDE SEQUENCE [LARGE SCALE GENOMIC DNA]</scope>
    <source>
        <strain evidence="6 7">YFY001</strain>
    </source>
</reference>
<dbReference type="KEGG" id="jte:ASJ30_15205"/>
<evidence type="ECO:0000313" key="6">
    <source>
        <dbReference type="EMBL" id="APH02723.1"/>
    </source>
</evidence>
<dbReference type="AlphaFoldDB" id="A0A1L3MK08"/>
<dbReference type="EMBL" id="CP013290">
    <property type="protein sequence ID" value="APH02723.1"/>
    <property type="molecule type" value="Genomic_DNA"/>
</dbReference>
<comment type="similarity">
    <text evidence="1 4">Belongs to the prolyl-tRNA editing family. YbaK/EbsC subfamily.</text>
</comment>
<dbReference type="GO" id="GO:0006412">
    <property type="term" value="P:translation"/>
    <property type="evidence" value="ECO:0007669"/>
    <property type="project" value="UniProtKB-KW"/>
</dbReference>
<dbReference type="RefSeq" id="WP_072625859.1">
    <property type="nucleotide sequence ID" value="NZ_CP013290.1"/>
</dbReference>
<evidence type="ECO:0000256" key="1">
    <source>
        <dbReference type="ARBA" id="ARBA00009798"/>
    </source>
</evidence>
<keyword evidence="2 4" id="KW-0648">Protein biosynthesis</keyword>
<dbReference type="Proteomes" id="UP000182938">
    <property type="component" value="Chromosome"/>
</dbReference>
<keyword evidence="7" id="KW-1185">Reference proteome</keyword>
<dbReference type="PANTHER" id="PTHR30411:SF0">
    <property type="entry name" value="CYS-TRNA(PRO)_CYS-TRNA(CYS) DEACYLASE YBAK"/>
    <property type="match status" value="1"/>
</dbReference>
<keyword evidence="3 4" id="KW-0456">Lyase</keyword>
<dbReference type="InterPro" id="IPR004369">
    <property type="entry name" value="Prolyl-tRNA_editing_YbaK/EbsC"/>
</dbReference>
<dbReference type="InterPro" id="IPR036754">
    <property type="entry name" value="YbaK/aa-tRNA-synt-asso_dom_sf"/>
</dbReference>
<evidence type="ECO:0000256" key="2">
    <source>
        <dbReference type="ARBA" id="ARBA00022917"/>
    </source>
</evidence>
<dbReference type="GO" id="GO:0002161">
    <property type="term" value="F:aminoacyl-tRNA deacylase activity"/>
    <property type="evidence" value="ECO:0007669"/>
    <property type="project" value="InterPro"/>
</dbReference>
<dbReference type="NCBIfam" id="TIGR00011">
    <property type="entry name" value="YbaK_EbsC"/>
    <property type="match status" value="1"/>
</dbReference>
<proteinExistence type="inferred from homology"/>
<gene>
    <name evidence="6" type="ORF">ASJ30_15205</name>
</gene>
<dbReference type="Gene3D" id="3.90.960.10">
    <property type="entry name" value="YbaK/aminoacyl-tRNA synthetase-associated domain"/>
    <property type="match status" value="1"/>
</dbReference>
<name>A0A1L3MK08_9MICO</name>
<feature type="domain" description="YbaK/aminoacyl-tRNA synthetase-associated" evidence="5">
    <location>
        <begin position="41"/>
        <end position="156"/>
    </location>
</feature>
<dbReference type="GO" id="GO:0016829">
    <property type="term" value="F:lyase activity"/>
    <property type="evidence" value="ECO:0007669"/>
    <property type="project" value="UniProtKB-KW"/>
</dbReference>
<dbReference type="Pfam" id="PF04073">
    <property type="entry name" value="tRNA_edit"/>
    <property type="match status" value="1"/>
</dbReference>
<protein>
    <recommendedName>
        <fullName evidence="4">Cys-tRNA(Pro)/Cys-tRNA(Cys) deacylase</fullName>
        <ecNumber evidence="4">4.2.-.-</ecNumber>
    </recommendedName>
</protein>
<dbReference type="SUPFAM" id="SSF55826">
    <property type="entry name" value="YbaK/ProRS associated domain"/>
    <property type="match status" value="1"/>
</dbReference>
<evidence type="ECO:0000259" key="5">
    <source>
        <dbReference type="Pfam" id="PF04073"/>
    </source>
</evidence>
<organism evidence="6 7">
    <name type="scientific">Janibacter indicus</name>
    <dbReference type="NCBI Taxonomy" id="857417"/>
    <lineage>
        <taxon>Bacteria</taxon>
        <taxon>Bacillati</taxon>
        <taxon>Actinomycetota</taxon>
        <taxon>Actinomycetes</taxon>
        <taxon>Micrococcales</taxon>
        <taxon>Intrasporangiaceae</taxon>
        <taxon>Janibacter</taxon>
    </lineage>
</organism>